<dbReference type="KEGG" id="pdm:ADU72_1886"/>
<dbReference type="Proteomes" id="UP000076244">
    <property type="component" value="Chromosome"/>
</dbReference>
<proteinExistence type="predicted"/>
<dbReference type="EMBL" id="CP012288">
    <property type="protein sequence ID" value="AMV67807.1"/>
    <property type="molecule type" value="Genomic_DNA"/>
</dbReference>
<dbReference type="InterPro" id="IPR035439">
    <property type="entry name" value="UPF0145_dom_sf"/>
</dbReference>
<gene>
    <name evidence="1" type="ORF">ADU70_0836</name>
    <name evidence="2" type="ORF">ADU72_1886</name>
</gene>
<evidence type="ECO:0000313" key="3">
    <source>
        <dbReference type="Proteomes" id="UP000076244"/>
    </source>
</evidence>
<keyword evidence="3" id="KW-1185">Reference proteome</keyword>
<dbReference type="SUPFAM" id="SSF117782">
    <property type="entry name" value="YbjQ-like"/>
    <property type="match status" value="1"/>
</dbReference>
<sequence length="92" mass="10143">MFMSTEEVNAGHTIIGIVSATSRIMLAADEIDQYQMFDQLIEETKQKLTKRAKLKDGDGLIGVHFNTEVVNVSVAPKFLVVVGYGTVVKLDK</sequence>
<dbReference type="GeneID" id="57277068"/>
<organism evidence="1 4">
    <name type="scientific">Pediococcus damnosus</name>
    <dbReference type="NCBI Taxonomy" id="51663"/>
    <lineage>
        <taxon>Bacteria</taxon>
        <taxon>Bacillati</taxon>
        <taxon>Bacillota</taxon>
        <taxon>Bacilli</taxon>
        <taxon>Lactobacillales</taxon>
        <taxon>Lactobacillaceae</taxon>
        <taxon>Pediococcus</taxon>
    </lineage>
</organism>
<protein>
    <recommendedName>
        <fullName evidence="5">Heavy metal-binding domain-containing protein</fullName>
    </recommendedName>
</protein>
<dbReference type="OrthoDB" id="2247685at2"/>
<accession>A0A0R2HVC6</accession>
<evidence type="ECO:0008006" key="5">
    <source>
        <dbReference type="Google" id="ProtNLM"/>
    </source>
</evidence>
<reference evidence="3 4" key="1">
    <citation type="journal article" date="2016" name="PLoS ONE">
        <title>The Identification of Novel Diagnostic Marker Genes for the Detection of Beer Spoiling Pediococcus damnosus Strains Using the BlAst Diagnostic Gene findEr.</title>
        <authorList>
            <person name="Behr J."/>
            <person name="Geissler A.J."/>
            <person name="Schmid J."/>
            <person name="Zehe A."/>
            <person name="Vogel R.F."/>
        </authorList>
    </citation>
    <scope>NUCLEOTIDE SEQUENCE [LARGE SCALE GENOMIC DNA]</scope>
    <source>
        <strain evidence="1 4">TMW 2.1533</strain>
        <strain evidence="2 3">TMW 2.1535</strain>
    </source>
</reference>
<evidence type="ECO:0000313" key="1">
    <source>
        <dbReference type="EMBL" id="AMV62332.1"/>
    </source>
</evidence>
<evidence type="ECO:0000313" key="4">
    <source>
        <dbReference type="Proteomes" id="UP000076405"/>
    </source>
</evidence>
<dbReference type="Proteomes" id="UP000076405">
    <property type="component" value="Chromosome"/>
</dbReference>
<name>A0A0R2HVC6_9LACO</name>
<dbReference type="EMBL" id="CP012275">
    <property type="protein sequence ID" value="AMV62332.1"/>
    <property type="molecule type" value="Genomic_DNA"/>
</dbReference>
<dbReference type="RefSeq" id="WP_046871712.1">
    <property type="nucleotide sequence ID" value="NZ_BAAAXI010000019.1"/>
</dbReference>
<evidence type="ECO:0000313" key="2">
    <source>
        <dbReference type="EMBL" id="AMV67807.1"/>
    </source>
</evidence>
<dbReference type="AlphaFoldDB" id="A0A0R2HVC6"/>
<dbReference type="Gene3D" id="3.30.110.70">
    <property type="entry name" value="Hypothetical protein apc22750. Chain B"/>
    <property type="match status" value="1"/>
</dbReference>